<dbReference type="KEGG" id="xin:Q7W82_11860"/>
<evidence type="ECO:0000313" key="2">
    <source>
        <dbReference type="EMBL" id="XCI78995.1"/>
    </source>
</evidence>
<dbReference type="Proteomes" id="UP001430647">
    <property type="component" value="Unassembled WGS sequence"/>
</dbReference>
<dbReference type="RefSeq" id="WP_242159929.1">
    <property type="nucleotide sequence ID" value="NZ_CP131914.1"/>
</dbReference>
<reference evidence="1 3" key="1">
    <citation type="journal article" date="2022" name="Curr. Microbiol.">
        <title>Xanthomonas indica sp. nov., a Novel Member of Non-Pathogenic Xanthomonas Community from Healthy Rice Seeds.</title>
        <authorList>
            <person name="Rana R."/>
            <person name="Madhavan V.N."/>
            <person name="Saroha T."/>
            <person name="Bansal K."/>
            <person name="Kaur A."/>
            <person name="Sonti R.V."/>
            <person name="Patel H.K."/>
            <person name="Patil P.B."/>
        </authorList>
    </citation>
    <scope>NUCLEOTIDE SEQUENCE [LARGE SCALE GENOMIC DNA]</scope>
    <source>
        <strain evidence="1 3">PPL560</strain>
    </source>
</reference>
<organism evidence="2">
    <name type="scientific">Xanthomonas indica</name>
    <dbReference type="NCBI Taxonomy" id="2912242"/>
    <lineage>
        <taxon>Bacteria</taxon>
        <taxon>Pseudomonadati</taxon>
        <taxon>Pseudomonadota</taxon>
        <taxon>Gammaproteobacteria</taxon>
        <taxon>Lysobacterales</taxon>
        <taxon>Lysobacteraceae</taxon>
        <taxon>Xanthomonas</taxon>
    </lineage>
</organism>
<dbReference type="AlphaFoldDB" id="A0AAU8I0T7"/>
<sequence length="156" mass="16987">MRFETSVAHAWLQQAADAAIVVDGDAIQHEAQANLWAFSPREAQSAGIDVASVARFVEAVADDRQARLRAQGAPSMIFYCWHDGQARQLRFSLVSAAHGRLPFGVPIQQTSLPALVARIVQTDWRNPQWGAADVDDDAMPASAALPVYMRTLHPGV</sequence>
<accession>A0AAU8I0T7</accession>
<gene>
    <name evidence="1" type="ORF">L3V74_10325</name>
    <name evidence="2" type="ORF">Q7W82_11860</name>
</gene>
<keyword evidence="3" id="KW-1185">Reference proteome</keyword>
<name>A0AAU8I0T7_9XANT</name>
<dbReference type="EMBL" id="CP131914">
    <property type="protein sequence ID" value="XCI78995.1"/>
    <property type="molecule type" value="Genomic_DNA"/>
</dbReference>
<reference evidence="1" key="2">
    <citation type="submission" date="2022-01" db="EMBL/GenBank/DDBJ databases">
        <authorList>
            <person name="Rana R."/>
            <person name="Patil P.B."/>
        </authorList>
    </citation>
    <scope>NUCLEOTIDE SEQUENCE</scope>
    <source>
        <strain evidence="1">PPL560</strain>
    </source>
</reference>
<dbReference type="EMBL" id="JAKJPQ010000007">
    <property type="protein sequence ID" value="MCI2261938.1"/>
    <property type="molecule type" value="Genomic_DNA"/>
</dbReference>
<proteinExistence type="predicted"/>
<evidence type="ECO:0000313" key="3">
    <source>
        <dbReference type="Proteomes" id="UP001430647"/>
    </source>
</evidence>
<evidence type="ECO:0000313" key="1">
    <source>
        <dbReference type="EMBL" id="MCI2261938.1"/>
    </source>
</evidence>
<protein>
    <recommendedName>
        <fullName evidence="4">DUF4123 domain-containing protein</fullName>
    </recommendedName>
</protein>
<reference evidence="2" key="3">
    <citation type="submission" date="2023-08" db="EMBL/GenBank/DDBJ databases">
        <title>Complete genome sequence of Xanthomonas indica.</title>
        <authorList>
            <person name="Patil P.B."/>
            <person name="Rana R."/>
        </authorList>
    </citation>
    <scope>NUCLEOTIDE SEQUENCE</scope>
    <source>
        <strain evidence="2">PPL560</strain>
    </source>
</reference>
<evidence type="ECO:0008006" key="4">
    <source>
        <dbReference type="Google" id="ProtNLM"/>
    </source>
</evidence>